<protein>
    <submittedName>
        <fullName evidence="1">10431_t:CDS:1</fullName>
    </submittedName>
</protein>
<proteinExistence type="predicted"/>
<dbReference type="OrthoDB" id="2420249at2759"/>
<keyword evidence="2" id="KW-1185">Reference proteome</keyword>
<name>A0A9N9DKU8_9GLOM</name>
<dbReference type="Proteomes" id="UP000789396">
    <property type="component" value="Unassembled WGS sequence"/>
</dbReference>
<dbReference type="AlphaFoldDB" id="A0A9N9DKU8"/>
<comment type="caution">
    <text evidence="1">The sequence shown here is derived from an EMBL/GenBank/DDBJ whole genome shotgun (WGS) entry which is preliminary data.</text>
</comment>
<organism evidence="1 2">
    <name type="scientific">Racocetra fulgida</name>
    <dbReference type="NCBI Taxonomy" id="60492"/>
    <lineage>
        <taxon>Eukaryota</taxon>
        <taxon>Fungi</taxon>
        <taxon>Fungi incertae sedis</taxon>
        <taxon>Mucoromycota</taxon>
        <taxon>Glomeromycotina</taxon>
        <taxon>Glomeromycetes</taxon>
        <taxon>Diversisporales</taxon>
        <taxon>Gigasporaceae</taxon>
        <taxon>Racocetra</taxon>
    </lineage>
</organism>
<dbReference type="EMBL" id="CAJVPZ010012853">
    <property type="protein sequence ID" value="CAG8643657.1"/>
    <property type="molecule type" value="Genomic_DNA"/>
</dbReference>
<gene>
    <name evidence="1" type="ORF">RFULGI_LOCUS8173</name>
</gene>
<feature type="non-terminal residue" evidence="1">
    <location>
        <position position="1"/>
    </location>
</feature>
<feature type="non-terminal residue" evidence="1">
    <location>
        <position position="336"/>
    </location>
</feature>
<accession>A0A9N9DKU8</accession>
<sequence>INARFIRYNQDIAYGPIILYETKEDIMLNYISCFINTTEVGNTCKINVKQRSRDIPDYLCTIQFLSSGSVRNFFSYVVNNTNDNEYEIISLPFGGYVKIDLLDDSSNITRFNLTLYNETGGIDRIDLSNIQIESNFFGAHTMDALYNNSILFAKPDDKSSWSIIGYHMKEYETDTDSLYQEQLPGITGNLWIVKTEPIHHSVTGYLRLSESGTKYFKNLTSESQQTYINKLSEKLVKSIPIDPSRLKFSGRFETDSSGQILFELSINAQQNSQIIDDLNTIVGNKRITNLADVDIDKHYLFTPRSLSDKNFDVGNDMEIYDGKNKFTNEPSLYESE</sequence>
<evidence type="ECO:0000313" key="2">
    <source>
        <dbReference type="Proteomes" id="UP000789396"/>
    </source>
</evidence>
<reference evidence="1" key="1">
    <citation type="submission" date="2021-06" db="EMBL/GenBank/DDBJ databases">
        <authorList>
            <person name="Kallberg Y."/>
            <person name="Tangrot J."/>
            <person name="Rosling A."/>
        </authorList>
    </citation>
    <scope>NUCLEOTIDE SEQUENCE</scope>
    <source>
        <strain evidence="1">IN212</strain>
    </source>
</reference>
<evidence type="ECO:0000313" key="1">
    <source>
        <dbReference type="EMBL" id="CAG8643657.1"/>
    </source>
</evidence>